<dbReference type="AlphaFoldDB" id="A0A6J4PKD9"/>
<proteinExistence type="predicted"/>
<organism evidence="1">
    <name type="scientific">uncultured Pyrinomonadaceae bacterium</name>
    <dbReference type="NCBI Taxonomy" id="2283094"/>
    <lineage>
        <taxon>Bacteria</taxon>
        <taxon>Pseudomonadati</taxon>
        <taxon>Acidobacteriota</taxon>
        <taxon>Blastocatellia</taxon>
        <taxon>Blastocatellales</taxon>
        <taxon>Pyrinomonadaceae</taxon>
        <taxon>environmental samples</taxon>
    </lineage>
</organism>
<evidence type="ECO:0000313" key="1">
    <source>
        <dbReference type="EMBL" id="CAA9418368.1"/>
    </source>
</evidence>
<evidence type="ECO:0008006" key="2">
    <source>
        <dbReference type="Google" id="ProtNLM"/>
    </source>
</evidence>
<reference evidence="1" key="1">
    <citation type="submission" date="2020-02" db="EMBL/GenBank/DDBJ databases">
        <authorList>
            <person name="Meier V. D."/>
        </authorList>
    </citation>
    <scope>NUCLEOTIDE SEQUENCE</scope>
    <source>
        <strain evidence="1">AVDCRST_MAG74</strain>
    </source>
</reference>
<name>A0A6J4PKD9_9BACT</name>
<gene>
    <name evidence="1" type="ORF">AVDCRST_MAG74-3075</name>
</gene>
<sequence>MYSDAVKTATVETKNIETNGNGFHKSAEVYEKWQDWHASEISHHGKMCCEIAREWITSTDFSELGGASILTGPRWLRLKFNWGASSFPIYWCEAVRKKTLDCGALAALASTVFTARGVKNYRLQMVQRYSEASTSQWSNSWNETSEQLRWMNNDLIYHEGCAIEAGDGEIKIWDASAGWWVDPNSKDGYGALLAIRLSAFNLSPDASFTWGKHRFDAWRWTNVN</sequence>
<protein>
    <recommendedName>
        <fullName evidence="2">Transglutaminase-like domain-containing protein</fullName>
    </recommendedName>
</protein>
<dbReference type="EMBL" id="CADCUR010000254">
    <property type="protein sequence ID" value="CAA9418368.1"/>
    <property type="molecule type" value="Genomic_DNA"/>
</dbReference>
<accession>A0A6J4PKD9</accession>